<keyword evidence="4" id="KW-1185">Reference proteome</keyword>
<accession>A0A1E5L0J4</accession>
<organism evidence="3 4">
    <name type="scientific">Enterococcus rivorum</name>
    <dbReference type="NCBI Taxonomy" id="762845"/>
    <lineage>
        <taxon>Bacteria</taxon>
        <taxon>Bacillati</taxon>
        <taxon>Bacillota</taxon>
        <taxon>Bacilli</taxon>
        <taxon>Lactobacillales</taxon>
        <taxon>Enterococcaceae</taxon>
        <taxon>Enterococcus</taxon>
    </lineage>
</organism>
<dbReference type="CDD" id="cd01192">
    <property type="entry name" value="INT_C_like_3"/>
    <property type="match status" value="1"/>
</dbReference>
<feature type="domain" description="Tyr recombinase" evidence="2">
    <location>
        <begin position="2"/>
        <end position="195"/>
    </location>
</feature>
<dbReference type="InterPro" id="IPR011010">
    <property type="entry name" value="DNA_brk_join_enz"/>
</dbReference>
<dbReference type="SUPFAM" id="SSF56349">
    <property type="entry name" value="DNA breaking-rejoining enzymes"/>
    <property type="match status" value="1"/>
</dbReference>
<dbReference type="Proteomes" id="UP000095256">
    <property type="component" value="Unassembled WGS sequence"/>
</dbReference>
<sequence length="199" mass="22795">MNVVEPIREKKQIEGIKGILSAGKMGQRNVLLFSIGINTAYRISDLRRLKLSDVLTVSRGRVVAKERLAMKEQKTGKHNSIVISRKLRKLILDYVENEFPKQLLIQDFDYYLFPSRKGNNQPLSRQALWAVISNAANTMGLKNIGSHSMRKTFGYFLYKNGTHIEIIQELLNHSSQRETLRYIGITQEDKDTAVMSLDL</sequence>
<dbReference type="OrthoDB" id="9788852at2"/>
<dbReference type="PANTHER" id="PTHR30349">
    <property type="entry name" value="PHAGE INTEGRASE-RELATED"/>
    <property type="match status" value="1"/>
</dbReference>
<dbReference type="AlphaFoldDB" id="A0A1E5L0J4"/>
<dbReference type="STRING" id="762845.BCR26_08990"/>
<dbReference type="InterPro" id="IPR050090">
    <property type="entry name" value="Tyrosine_recombinase_XerCD"/>
</dbReference>
<protein>
    <submittedName>
        <fullName evidence="3">Recombinase</fullName>
    </submittedName>
</protein>
<dbReference type="GO" id="GO:0003677">
    <property type="term" value="F:DNA binding"/>
    <property type="evidence" value="ECO:0007669"/>
    <property type="project" value="InterPro"/>
</dbReference>
<dbReference type="PANTHER" id="PTHR30349:SF82">
    <property type="entry name" value="INTEGRASE_RECOMBINASE YOEC-RELATED"/>
    <property type="match status" value="1"/>
</dbReference>
<dbReference type="GO" id="GO:0015074">
    <property type="term" value="P:DNA integration"/>
    <property type="evidence" value="ECO:0007669"/>
    <property type="project" value="InterPro"/>
</dbReference>
<dbReference type="RefSeq" id="WP_069697476.1">
    <property type="nucleotide sequence ID" value="NZ_JAGGMA010000012.1"/>
</dbReference>
<reference evidence="3 4" key="1">
    <citation type="submission" date="2016-09" db="EMBL/GenBank/DDBJ databases">
        <authorList>
            <person name="Capua I."/>
            <person name="De Benedictis P."/>
            <person name="Joannis T."/>
            <person name="Lombin L.H."/>
            <person name="Cattoli G."/>
        </authorList>
    </citation>
    <scope>NUCLEOTIDE SEQUENCE [LARGE SCALE GENOMIC DNA]</scope>
    <source>
        <strain evidence="3 4">LMG 25899</strain>
    </source>
</reference>
<evidence type="ECO:0000313" key="4">
    <source>
        <dbReference type="Proteomes" id="UP000095256"/>
    </source>
</evidence>
<gene>
    <name evidence="3" type="ORF">BCR26_08990</name>
</gene>
<dbReference type="EMBL" id="MIEK01000005">
    <property type="protein sequence ID" value="OEH83603.1"/>
    <property type="molecule type" value="Genomic_DNA"/>
</dbReference>
<dbReference type="InterPro" id="IPR002104">
    <property type="entry name" value="Integrase_catalytic"/>
</dbReference>
<comment type="caution">
    <text evidence="3">The sequence shown here is derived from an EMBL/GenBank/DDBJ whole genome shotgun (WGS) entry which is preliminary data.</text>
</comment>
<proteinExistence type="predicted"/>
<evidence type="ECO:0000256" key="1">
    <source>
        <dbReference type="ARBA" id="ARBA00023172"/>
    </source>
</evidence>
<keyword evidence="1" id="KW-0233">DNA recombination</keyword>
<dbReference type="Gene3D" id="1.10.443.10">
    <property type="entry name" value="Intergrase catalytic core"/>
    <property type="match status" value="1"/>
</dbReference>
<dbReference type="Pfam" id="PF00589">
    <property type="entry name" value="Phage_integrase"/>
    <property type="match status" value="1"/>
</dbReference>
<dbReference type="PROSITE" id="PS51898">
    <property type="entry name" value="TYR_RECOMBINASE"/>
    <property type="match status" value="1"/>
</dbReference>
<name>A0A1E5L0J4_9ENTE</name>
<evidence type="ECO:0000313" key="3">
    <source>
        <dbReference type="EMBL" id="OEH83603.1"/>
    </source>
</evidence>
<dbReference type="InterPro" id="IPR013762">
    <property type="entry name" value="Integrase-like_cat_sf"/>
</dbReference>
<dbReference type="GO" id="GO:0006310">
    <property type="term" value="P:DNA recombination"/>
    <property type="evidence" value="ECO:0007669"/>
    <property type="project" value="UniProtKB-KW"/>
</dbReference>
<evidence type="ECO:0000259" key="2">
    <source>
        <dbReference type="PROSITE" id="PS51898"/>
    </source>
</evidence>